<feature type="chain" id="PRO_5045553617" description="Abnormal cell migration protein 18-like fibronectin type I domain-containing protein" evidence="1">
    <location>
        <begin position="18"/>
        <end position="93"/>
    </location>
</feature>
<proteinExistence type="predicted"/>
<gene>
    <name evidence="3" type="primary">Necator_chrV.g18404</name>
    <name evidence="3" type="ORF">RB195_013613</name>
</gene>
<accession>A0ABR1DX05</accession>
<protein>
    <recommendedName>
        <fullName evidence="2">Abnormal cell migration protein 18-like fibronectin type I domain-containing protein</fullName>
    </recommendedName>
</protein>
<dbReference type="InterPro" id="IPR055119">
    <property type="entry name" value="Mig18_Fn1"/>
</dbReference>
<evidence type="ECO:0000313" key="3">
    <source>
        <dbReference type="EMBL" id="KAK6754733.1"/>
    </source>
</evidence>
<keyword evidence="4" id="KW-1185">Reference proteome</keyword>
<evidence type="ECO:0000259" key="2">
    <source>
        <dbReference type="Pfam" id="PF23003"/>
    </source>
</evidence>
<sequence>MRILFVTICINVCIVCSCVFKGKTLKDGEEWSDGRYIKICKILPTGWDYDVVACVIRGRAIKPGEIFTEGLDKRRRFKCKTYRDGKAIIARLF</sequence>
<evidence type="ECO:0000313" key="4">
    <source>
        <dbReference type="Proteomes" id="UP001303046"/>
    </source>
</evidence>
<dbReference type="Proteomes" id="UP001303046">
    <property type="component" value="Unassembled WGS sequence"/>
</dbReference>
<dbReference type="EMBL" id="JAVFWL010000005">
    <property type="protein sequence ID" value="KAK6754733.1"/>
    <property type="molecule type" value="Genomic_DNA"/>
</dbReference>
<dbReference type="PROSITE" id="PS51257">
    <property type="entry name" value="PROKAR_LIPOPROTEIN"/>
    <property type="match status" value="1"/>
</dbReference>
<feature type="domain" description="Abnormal cell migration protein 18-like fibronectin type I" evidence="2">
    <location>
        <begin position="17"/>
        <end position="85"/>
    </location>
</feature>
<keyword evidence="1" id="KW-0732">Signal</keyword>
<comment type="caution">
    <text evidence="3">The sequence shown here is derived from an EMBL/GenBank/DDBJ whole genome shotgun (WGS) entry which is preliminary data.</text>
</comment>
<reference evidence="3 4" key="1">
    <citation type="submission" date="2023-08" db="EMBL/GenBank/DDBJ databases">
        <title>A Necator americanus chromosomal reference genome.</title>
        <authorList>
            <person name="Ilik V."/>
            <person name="Petrzelkova K.J."/>
            <person name="Pardy F."/>
            <person name="Fuh T."/>
            <person name="Niatou-Singa F.S."/>
            <person name="Gouil Q."/>
            <person name="Baker L."/>
            <person name="Ritchie M.E."/>
            <person name="Jex A.R."/>
            <person name="Gazzola D."/>
            <person name="Li H."/>
            <person name="Toshio Fujiwara R."/>
            <person name="Zhan B."/>
            <person name="Aroian R.V."/>
            <person name="Pafco B."/>
            <person name="Schwarz E.M."/>
        </authorList>
    </citation>
    <scope>NUCLEOTIDE SEQUENCE [LARGE SCALE GENOMIC DNA]</scope>
    <source>
        <strain evidence="3 4">Aroian</strain>
        <tissue evidence="3">Whole animal</tissue>
    </source>
</reference>
<feature type="signal peptide" evidence="1">
    <location>
        <begin position="1"/>
        <end position="17"/>
    </location>
</feature>
<organism evidence="3 4">
    <name type="scientific">Necator americanus</name>
    <name type="common">Human hookworm</name>
    <dbReference type="NCBI Taxonomy" id="51031"/>
    <lineage>
        <taxon>Eukaryota</taxon>
        <taxon>Metazoa</taxon>
        <taxon>Ecdysozoa</taxon>
        <taxon>Nematoda</taxon>
        <taxon>Chromadorea</taxon>
        <taxon>Rhabditida</taxon>
        <taxon>Rhabditina</taxon>
        <taxon>Rhabditomorpha</taxon>
        <taxon>Strongyloidea</taxon>
        <taxon>Ancylostomatidae</taxon>
        <taxon>Bunostominae</taxon>
        <taxon>Necator</taxon>
    </lineage>
</organism>
<dbReference type="Pfam" id="PF23003">
    <property type="entry name" value="Fn1_2"/>
    <property type="match status" value="1"/>
</dbReference>
<evidence type="ECO:0000256" key="1">
    <source>
        <dbReference type="SAM" id="SignalP"/>
    </source>
</evidence>
<name>A0ABR1DX05_NECAM</name>